<reference evidence="1 2" key="1">
    <citation type="submission" date="2019-09" db="EMBL/GenBank/DDBJ databases">
        <title>The hologenome of the rock-dwelling lichen Lasallia pustulata.</title>
        <authorList>
            <person name="Greshake Tzovaras B."/>
            <person name="Segers F."/>
            <person name="Bicker A."/>
            <person name="Dal Grande F."/>
            <person name="Otte J."/>
            <person name="Hankeln T."/>
            <person name="Schmitt I."/>
            <person name="Ebersberger I."/>
        </authorList>
    </citation>
    <scope>NUCLEOTIDE SEQUENCE [LARGE SCALE GENOMIC DNA]</scope>
    <source>
        <strain evidence="1">A1-1</strain>
    </source>
</reference>
<accession>A0A5M8PYQ4</accession>
<dbReference type="OrthoDB" id="5403729at2759"/>
<dbReference type="AlphaFoldDB" id="A0A5M8PYQ4"/>
<evidence type="ECO:0000313" key="1">
    <source>
        <dbReference type="EMBL" id="KAA6413858.1"/>
    </source>
</evidence>
<proteinExistence type="predicted"/>
<dbReference type="EMBL" id="VXIT01000003">
    <property type="protein sequence ID" value="KAA6413858.1"/>
    <property type="molecule type" value="Genomic_DNA"/>
</dbReference>
<sequence length="211" mass="23600">METLSDKAATETIERLEHRLRSIEYILSGDDEAASVLQQAAARGKGCTTQVRITRLENALSNLSSKIPVVQDLLRLHACFPDLFQPVAPKNIPTSLTTPELFAVISSCATLYPTTASRLTSLQDLPIPAAERSASLISLQPRLAKVELRQQSQARELAELRWRTAAVIQRWYELGVLGGGECWTEWEERMEKIEKKIRQTEVMQAREADGV</sequence>
<dbReference type="Proteomes" id="UP000324767">
    <property type="component" value="Unassembled WGS sequence"/>
</dbReference>
<gene>
    <name evidence="1" type="ORF">FRX48_02220</name>
</gene>
<name>A0A5M8PYQ4_9LECA</name>
<evidence type="ECO:0008006" key="3">
    <source>
        <dbReference type="Google" id="ProtNLM"/>
    </source>
</evidence>
<comment type="caution">
    <text evidence="1">The sequence shown here is derived from an EMBL/GenBank/DDBJ whole genome shotgun (WGS) entry which is preliminary data.</text>
</comment>
<organism evidence="1 2">
    <name type="scientific">Lasallia pustulata</name>
    <dbReference type="NCBI Taxonomy" id="136370"/>
    <lineage>
        <taxon>Eukaryota</taxon>
        <taxon>Fungi</taxon>
        <taxon>Dikarya</taxon>
        <taxon>Ascomycota</taxon>
        <taxon>Pezizomycotina</taxon>
        <taxon>Lecanoromycetes</taxon>
        <taxon>OSLEUM clade</taxon>
        <taxon>Umbilicariomycetidae</taxon>
        <taxon>Umbilicariales</taxon>
        <taxon>Umbilicariaceae</taxon>
        <taxon>Lasallia</taxon>
    </lineage>
</organism>
<evidence type="ECO:0000313" key="2">
    <source>
        <dbReference type="Proteomes" id="UP000324767"/>
    </source>
</evidence>
<protein>
    <recommendedName>
        <fullName evidence="3">Nuclear distribution protein RO10</fullName>
    </recommendedName>
</protein>